<gene>
    <name evidence="1" type="ORF">SAMN05443244_0174</name>
</gene>
<accession>A0A1H4IX91</accession>
<dbReference type="InterPro" id="IPR045392">
    <property type="entry name" value="DUF6519"/>
</dbReference>
<dbReference type="AlphaFoldDB" id="A0A1H4IX91"/>
<dbReference type="Proteomes" id="UP000182409">
    <property type="component" value="Unassembled WGS sequence"/>
</dbReference>
<proteinExistence type="predicted"/>
<organism evidence="1 2">
    <name type="scientific">Terriglobus roseus</name>
    <dbReference type="NCBI Taxonomy" id="392734"/>
    <lineage>
        <taxon>Bacteria</taxon>
        <taxon>Pseudomonadati</taxon>
        <taxon>Acidobacteriota</taxon>
        <taxon>Terriglobia</taxon>
        <taxon>Terriglobales</taxon>
        <taxon>Acidobacteriaceae</taxon>
        <taxon>Terriglobus</taxon>
    </lineage>
</organism>
<protein>
    <submittedName>
        <fullName evidence="1">Uncharacterized protein</fullName>
    </submittedName>
</protein>
<dbReference type="EMBL" id="FNSD01000001">
    <property type="protein sequence ID" value="SEB38689.1"/>
    <property type="molecule type" value="Genomic_DNA"/>
</dbReference>
<dbReference type="OrthoDB" id="134981at2"/>
<sequence>MRGDFSRIRFNPAKNYTSVLEQQGRVALDADANEQRYIDAHLRKTEIVDVIGDYGAPKGDDGFAISIRDGRLLFSAGRYYVNGVLCEAMDDGDFDNQPFLIHASNTAQQLLEMLLQGQGNASLRVWLEVWERLVTAREDSCLLEPALGQAAETTARRQTVWRVVAEPGTVEFANSTCCSGMYRDLLEPPSPKMAAQTNPASDACGCDPVASSGYVGLENQLYRVEVHQGGGLSNATFKWSRENGSVVASVVSMQGADVRVDSLGPDSNLGFAPDQWVEIFDDSTLFGEQPNGAGMLYQVKSIESSTRTLTMFTTVLPVDTSKNARVRRWDQSGTSASSSGLPLGSGGWVALENGIEVSFQQGIYRTGDAWTIPARAATGAIEWPPCGSGGDLYQPAQRVRILRAPLACITADPVGVFTNGQGIPFAIADCRRLFPPLTDLDTANPALHVTGISWVNDSVMSLDELAGKGLVVNLDGAPTSPVSSAIFTVTMENVLDIDQKPQELTNIRQPFILDGAVTRSGTSLQWQISQDARMLSFLNSLLTGQARLRASARVRVRLYGNRIFAAAAGSTLYLDGGTFARTSVQADGTEHVDLQLPSGSHVAAADFESWFYLTPTLTLLSVTPNSFSYSLLVSPNNTVLAVQTTVNPGVPPQNISPLVELVLSVAAPAGGAEVVVSLAGNPEVASLAATSVVVPAGSTTAQVGIVVKRNPGATTLSFTVSAALRSAPNAPVSATFTITGMQPQIIIG</sequence>
<name>A0A1H4IX91_9BACT</name>
<evidence type="ECO:0000313" key="2">
    <source>
        <dbReference type="Proteomes" id="UP000182409"/>
    </source>
</evidence>
<dbReference type="RefSeq" id="WP_074651919.1">
    <property type="nucleotide sequence ID" value="NZ_FNSD01000001.1"/>
</dbReference>
<dbReference type="Pfam" id="PF20129">
    <property type="entry name" value="DUF6519"/>
    <property type="match status" value="2"/>
</dbReference>
<reference evidence="1 2" key="1">
    <citation type="submission" date="2016-10" db="EMBL/GenBank/DDBJ databases">
        <authorList>
            <person name="de Groot N.N."/>
        </authorList>
    </citation>
    <scope>NUCLEOTIDE SEQUENCE [LARGE SCALE GENOMIC DNA]</scope>
    <source>
        <strain evidence="1 2">AB35.6</strain>
    </source>
</reference>
<evidence type="ECO:0000313" key="1">
    <source>
        <dbReference type="EMBL" id="SEB38689.1"/>
    </source>
</evidence>